<dbReference type="KEGG" id="cre:CHLRE_02g080300v5"/>
<feature type="compositionally biased region" description="Low complexity" evidence="8">
    <location>
        <begin position="805"/>
        <end position="825"/>
    </location>
</feature>
<feature type="region of interest" description="Disordered" evidence="8">
    <location>
        <begin position="549"/>
        <end position="610"/>
    </location>
</feature>
<dbReference type="GO" id="GO:0045944">
    <property type="term" value="P:positive regulation of transcription by RNA polymerase II"/>
    <property type="evidence" value="ECO:0000318"/>
    <property type="project" value="GO_Central"/>
</dbReference>
<comment type="subcellular location">
    <subcellularLocation>
        <location evidence="1">Nucleus</location>
    </subcellularLocation>
</comment>
<evidence type="ECO:0000256" key="6">
    <source>
        <dbReference type="ARBA" id="ARBA00023163"/>
    </source>
</evidence>
<feature type="compositionally biased region" description="Basic and acidic residues" evidence="8">
    <location>
        <begin position="56"/>
        <end position="66"/>
    </location>
</feature>
<evidence type="ECO:0000256" key="5">
    <source>
        <dbReference type="ARBA" id="ARBA00023015"/>
    </source>
</evidence>
<feature type="region of interest" description="Disordered" evidence="8">
    <location>
        <begin position="1254"/>
        <end position="1283"/>
    </location>
</feature>
<feature type="compositionally biased region" description="Low complexity" evidence="8">
    <location>
        <begin position="549"/>
        <end position="590"/>
    </location>
</feature>
<evidence type="ECO:0000256" key="1">
    <source>
        <dbReference type="ARBA" id="ARBA00004123"/>
    </source>
</evidence>
<feature type="region of interest" description="Disordered" evidence="8">
    <location>
        <begin position="46"/>
        <end position="75"/>
    </location>
</feature>
<accession>A0A2K3E0H3</accession>
<dbReference type="EMBL" id="CM008963">
    <property type="protein sequence ID" value="PNW86288.1"/>
    <property type="molecule type" value="Genomic_DNA"/>
</dbReference>
<dbReference type="OrthoDB" id="103819at2759"/>
<feature type="region of interest" description="Disordered" evidence="8">
    <location>
        <begin position="1008"/>
        <end position="1027"/>
    </location>
</feature>
<evidence type="ECO:0000256" key="7">
    <source>
        <dbReference type="ARBA" id="ARBA00023242"/>
    </source>
</evidence>
<dbReference type="GO" id="GO:0003713">
    <property type="term" value="F:transcription coactivator activity"/>
    <property type="evidence" value="ECO:0000318"/>
    <property type="project" value="GO_Central"/>
</dbReference>
<feature type="region of interest" description="Disordered" evidence="8">
    <location>
        <begin position="721"/>
        <end position="753"/>
    </location>
</feature>
<keyword evidence="10" id="KW-1185">Reference proteome</keyword>
<dbReference type="GeneID" id="5727290"/>
<dbReference type="InParanoid" id="A0A2K3E0H3"/>
<evidence type="ECO:0000256" key="4">
    <source>
        <dbReference type="ARBA" id="ARBA00022491"/>
    </source>
</evidence>
<sequence length="1438" mass="138436">MLGEGAARSGLLHSISDEALANTTATPSSASFRFVQLLAEVCARTGAPGGSGRGPCDGERGREGPPPRRPQPPAPVLAPALALAAAAAGRCVTPQLEAQPLEAPAALAGFQGDWLALQPAVLPFWDKVSLEPCGPQKAVEFYVVCPEQHSSAARMFVKDVSATFLGMRLGSHQPARTPSHLHAIDGVVPVPADPGPGPPVGGAQGDGDAVAAAAAWQQQQALALARRPDRLVLRSAVLGFRSNHATTSVAGDLGWEPDEPSYRPRAGAASGAGAWQGMAMAAAATGGAAAGMAAPPQPAAAARQQPATHVHFWRNLRHVGRQLQRHLLLQPPRELRQLNQQPRGVSGGAGGAGRGLSGGGAPGGGGPVAKPEAGGAGVGVAGTTGAGGAGSTAPGDPSMAGAAVGSGMLDLGPAALVVYVVPPSDSVDDVAAALMEVAACLAPVCPASRMLPARVPLAAPPGADAGALGAELQAGPVAGQAAAIARGQTGGAGARLGPGTSAVAWPGCHSVSSSVCGPGLVPGGGMVPGSVTLSSAGAGAALMALAAAGPPTGTSSSAASTPPEAPACSVGPSGVPAAAGAGAAGAVDGSSGPGAAEGTGPNASGDTTDPALLARLGGAARHLYRATSWPAPAGTGGGSGGGAAMAAAAAAAGPVGSTPQLDLTQLAATELVIQLVLPSSLYDVTGACVRATACAAYTKLCRRLAGYGAAAATKAAAANASAGQGLPSTRRAQPAQELASRHVHGEGGGGTAPASIGGAAVQASCSGRTPVYEPLLALAPPQALALAAAAAEATGHPAGAGAGGEAAATARARSPAPASLHGGAGGASVMAPGAVAAPVQPQPAPDAASAHAAALAASERPTLHCCYAWQRCSGSNGRASEGAAASRAAAGLGGFAGATAELERCWLALAFCDSEGRVLDTRAMSLCSSSSSGDSSNEGMGMDMGTAAAVDGLGSGDVATAPGAGHEAVTAAAATAAPVAAVAGDAASCRSSLLPAGSSTSAMAAALGPAAGPQQADGGGGGGGSSSSLLALRTPCSCSMETDACPTAGEAERQSQPAPESLPPLALDALVCRVVLGHAQMLRRQLAGAGGSSIGGGGGAGAAAGGHTDARAAAAADEGLAPGAPAAQVTIAVTKLGSPTDAEAAAWQRLLTSRDSGSCGSSSRNSSSSSDVSLSWLQLHPSVAVPQGFRVPPGGYVVRHAGAPSGPGAGAAAAATPAPVTLCAFPTQQPPSAACAATEGLSRHLRMLSVHTWPRPQHRTSPPPPQHQNHSHHQQQQGPAAQVDAVMADGAEPTRDVSAQPELEAAAKRRRLDPARDPGAGANAGAGALAGVTGAGCCWSDPSLALLRQLAALCSLRDAMLAAQSGARGGPTPGGRYAAAAPTAGGAAAAGSDVTLLLPLHVAVCQRLLRALVVCERLAAASSGAGAMQSAAPRRAGP</sequence>
<protein>
    <recommendedName>
        <fullName evidence="3">Mediator of RNA polymerase II transcription subunit 13</fullName>
    </recommendedName>
</protein>
<dbReference type="PANTHER" id="PTHR48249:SF3">
    <property type="entry name" value="MEDIATOR OF RNA POLYMERASE II TRANSCRIPTION SUBUNIT 13"/>
    <property type="match status" value="1"/>
</dbReference>
<dbReference type="OMA" id="RALMEVC"/>
<evidence type="ECO:0000313" key="9">
    <source>
        <dbReference type="EMBL" id="PNW86288.1"/>
    </source>
</evidence>
<dbReference type="PANTHER" id="PTHR48249">
    <property type="entry name" value="MEDIATOR OF RNA POLYMERASE II TRANSCRIPTION SUBUNIT 13"/>
    <property type="match status" value="1"/>
</dbReference>
<evidence type="ECO:0000256" key="2">
    <source>
        <dbReference type="ARBA" id="ARBA00009354"/>
    </source>
</evidence>
<keyword evidence="4" id="KW-0678">Repressor</keyword>
<dbReference type="GO" id="GO:0016592">
    <property type="term" value="C:mediator complex"/>
    <property type="evidence" value="ECO:0000318"/>
    <property type="project" value="GO_Central"/>
</dbReference>
<feature type="compositionally biased region" description="Gly residues" evidence="8">
    <location>
        <begin position="345"/>
        <end position="367"/>
    </location>
</feature>
<dbReference type="InterPro" id="IPR051139">
    <property type="entry name" value="Mediator_complx_sub13"/>
</dbReference>
<keyword evidence="7" id="KW-0539">Nucleus</keyword>
<dbReference type="Gramene" id="PNW86288">
    <property type="protein sequence ID" value="PNW86288"/>
    <property type="gene ID" value="CHLRE_02g080300v5"/>
</dbReference>
<evidence type="ECO:0000256" key="8">
    <source>
        <dbReference type="SAM" id="MobiDB-lite"/>
    </source>
</evidence>
<dbReference type="RefSeq" id="XP_042926859.1">
    <property type="nucleotide sequence ID" value="XM_043059225.1"/>
</dbReference>
<evidence type="ECO:0000256" key="3">
    <source>
        <dbReference type="ARBA" id="ARBA00019618"/>
    </source>
</evidence>
<reference evidence="9 10" key="1">
    <citation type="journal article" date="2007" name="Science">
        <title>The Chlamydomonas genome reveals the evolution of key animal and plant functions.</title>
        <authorList>
            <person name="Merchant S.S."/>
            <person name="Prochnik S.E."/>
            <person name="Vallon O."/>
            <person name="Harris E.H."/>
            <person name="Karpowicz S.J."/>
            <person name="Witman G.B."/>
            <person name="Terry A."/>
            <person name="Salamov A."/>
            <person name="Fritz-Laylin L.K."/>
            <person name="Marechal-Drouard L."/>
            <person name="Marshall W.F."/>
            <person name="Qu L.H."/>
            <person name="Nelson D.R."/>
            <person name="Sanderfoot A.A."/>
            <person name="Spalding M.H."/>
            <person name="Kapitonov V.V."/>
            <person name="Ren Q."/>
            <person name="Ferris P."/>
            <person name="Lindquist E."/>
            <person name="Shapiro H."/>
            <person name="Lucas S.M."/>
            <person name="Grimwood J."/>
            <person name="Schmutz J."/>
            <person name="Cardol P."/>
            <person name="Cerutti H."/>
            <person name="Chanfreau G."/>
            <person name="Chen C.L."/>
            <person name="Cognat V."/>
            <person name="Croft M.T."/>
            <person name="Dent R."/>
            <person name="Dutcher S."/>
            <person name="Fernandez E."/>
            <person name="Fukuzawa H."/>
            <person name="Gonzalez-Ballester D."/>
            <person name="Gonzalez-Halphen D."/>
            <person name="Hallmann A."/>
            <person name="Hanikenne M."/>
            <person name="Hippler M."/>
            <person name="Inwood W."/>
            <person name="Jabbari K."/>
            <person name="Kalanon M."/>
            <person name="Kuras R."/>
            <person name="Lefebvre P.A."/>
            <person name="Lemaire S.D."/>
            <person name="Lobanov A.V."/>
            <person name="Lohr M."/>
            <person name="Manuell A."/>
            <person name="Meier I."/>
            <person name="Mets L."/>
            <person name="Mittag M."/>
            <person name="Mittelmeier T."/>
            <person name="Moroney J.V."/>
            <person name="Moseley J."/>
            <person name="Napoli C."/>
            <person name="Nedelcu A.M."/>
            <person name="Niyogi K."/>
            <person name="Novoselov S.V."/>
            <person name="Paulsen I.T."/>
            <person name="Pazour G."/>
            <person name="Purton S."/>
            <person name="Ral J.P."/>
            <person name="Riano-Pachon D.M."/>
            <person name="Riekhof W."/>
            <person name="Rymarquis L."/>
            <person name="Schroda M."/>
            <person name="Stern D."/>
            <person name="Umen J."/>
            <person name="Willows R."/>
            <person name="Wilson N."/>
            <person name="Zimmer S.L."/>
            <person name="Allmer J."/>
            <person name="Balk J."/>
            <person name="Bisova K."/>
            <person name="Chen C.J."/>
            <person name="Elias M."/>
            <person name="Gendler K."/>
            <person name="Hauser C."/>
            <person name="Lamb M.R."/>
            <person name="Ledford H."/>
            <person name="Long J.C."/>
            <person name="Minagawa J."/>
            <person name="Page M.D."/>
            <person name="Pan J."/>
            <person name="Pootakham W."/>
            <person name="Roje S."/>
            <person name="Rose A."/>
            <person name="Stahlberg E."/>
            <person name="Terauchi A.M."/>
            <person name="Yang P."/>
            <person name="Ball S."/>
            <person name="Bowler C."/>
            <person name="Dieckmann C.L."/>
            <person name="Gladyshev V.N."/>
            <person name="Green P."/>
            <person name="Jorgensen R."/>
            <person name="Mayfield S."/>
            <person name="Mueller-Roeber B."/>
            <person name="Rajamani S."/>
            <person name="Sayre R.T."/>
            <person name="Brokstein P."/>
            <person name="Dubchak I."/>
            <person name="Goodstein D."/>
            <person name="Hornick L."/>
            <person name="Huang Y.W."/>
            <person name="Jhaveri J."/>
            <person name="Luo Y."/>
            <person name="Martinez D."/>
            <person name="Ngau W.C."/>
            <person name="Otillar B."/>
            <person name="Poliakov A."/>
            <person name="Porter A."/>
            <person name="Szajkowski L."/>
            <person name="Werner G."/>
            <person name="Zhou K."/>
            <person name="Grigoriev I.V."/>
            <person name="Rokhsar D.S."/>
            <person name="Grossman A.R."/>
        </authorList>
    </citation>
    <scope>NUCLEOTIDE SEQUENCE [LARGE SCALE GENOMIC DNA]</scope>
    <source>
        <strain evidence="10">CC-503</strain>
    </source>
</reference>
<feature type="region of interest" description="Disordered" evidence="8">
    <location>
        <begin position="795"/>
        <end position="825"/>
    </location>
</feature>
<keyword evidence="6" id="KW-0804">Transcription</keyword>
<keyword evidence="5" id="KW-0805">Transcription regulation</keyword>
<dbReference type="Proteomes" id="UP000006906">
    <property type="component" value="Chromosome 2"/>
</dbReference>
<dbReference type="ExpressionAtlas" id="A0A2K3E0H3">
    <property type="expression patterns" value="baseline and differential"/>
</dbReference>
<feature type="region of interest" description="Disordered" evidence="8">
    <location>
        <begin position="340"/>
        <end position="376"/>
    </location>
</feature>
<evidence type="ECO:0000313" key="10">
    <source>
        <dbReference type="Proteomes" id="UP000006906"/>
    </source>
</evidence>
<comment type="similarity">
    <text evidence="2">Belongs to the Mediator complex subunit 13 family.</text>
</comment>
<dbReference type="STRING" id="3055.A0A2K3E0H3"/>
<proteinExistence type="inferred from homology"/>
<organism evidence="9 10">
    <name type="scientific">Chlamydomonas reinhardtii</name>
    <name type="common">Chlamydomonas smithii</name>
    <dbReference type="NCBI Taxonomy" id="3055"/>
    <lineage>
        <taxon>Eukaryota</taxon>
        <taxon>Viridiplantae</taxon>
        <taxon>Chlorophyta</taxon>
        <taxon>core chlorophytes</taxon>
        <taxon>Chlorophyceae</taxon>
        <taxon>CS clade</taxon>
        <taxon>Chlamydomonadales</taxon>
        <taxon>Chlamydomonadaceae</taxon>
        <taxon>Chlamydomonas</taxon>
    </lineage>
</organism>
<name>A0A2K3E0H3_CHLRE</name>
<gene>
    <name evidence="9" type="ORF">CHLRE_02g080300v5</name>
</gene>